<feature type="domain" description="Response regulatory" evidence="7">
    <location>
        <begin position="24"/>
        <end position="140"/>
    </location>
</feature>
<dbReference type="InterPro" id="IPR039420">
    <property type="entry name" value="WalR-like"/>
</dbReference>
<dbReference type="InterPro" id="IPR001789">
    <property type="entry name" value="Sig_transdc_resp-reg_receiver"/>
</dbReference>
<dbReference type="PROSITE" id="PS00622">
    <property type="entry name" value="HTH_LUXR_1"/>
    <property type="match status" value="1"/>
</dbReference>
<dbReference type="EMBL" id="CXOJ01000018">
    <property type="protein sequence ID" value="CTP85535.1"/>
    <property type="molecule type" value="Genomic_DNA"/>
</dbReference>
<evidence type="ECO:0000256" key="3">
    <source>
        <dbReference type="ARBA" id="ARBA00023125"/>
    </source>
</evidence>
<evidence type="ECO:0000256" key="5">
    <source>
        <dbReference type="PROSITE-ProRule" id="PRU00169"/>
    </source>
</evidence>
<dbReference type="CDD" id="cd06170">
    <property type="entry name" value="LuxR_C_like"/>
    <property type="match status" value="1"/>
</dbReference>
<dbReference type="GO" id="GO:0000160">
    <property type="term" value="P:phosphorelay signal transduction system"/>
    <property type="evidence" value="ECO:0007669"/>
    <property type="project" value="InterPro"/>
</dbReference>
<reference evidence="8 9" key="1">
    <citation type="submission" date="2015-07" db="EMBL/GenBank/DDBJ databases">
        <authorList>
            <person name="Noorani M."/>
        </authorList>
    </citation>
    <scope>NUCLEOTIDE SEQUENCE [LARGE SCALE GENOMIC DNA]</scope>
    <source>
        <strain evidence="8">LMG730</strain>
    </source>
</reference>
<evidence type="ECO:0000259" key="7">
    <source>
        <dbReference type="PROSITE" id="PS50110"/>
    </source>
</evidence>
<dbReference type="PROSITE" id="PS50110">
    <property type="entry name" value="RESPONSE_REGULATORY"/>
    <property type="match status" value="1"/>
</dbReference>
<keyword evidence="4" id="KW-0804">Transcription</keyword>
<protein>
    <submittedName>
        <fullName evidence="8">LuxR family transcriptional regulator</fullName>
    </submittedName>
</protein>
<dbReference type="SMART" id="SM00421">
    <property type="entry name" value="HTH_LUXR"/>
    <property type="match status" value="1"/>
</dbReference>
<evidence type="ECO:0000259" key="6">
    <source>
        <dbReference type="PROSITE" id="PS50043"/>
    </source>
</evidence>
<evidence type="ECO:0000313" key="8">
    <source>
        <dbReference type="EMBL" id="CTP85535.1"/>
    </source>
</evidence>
<dbReference type="PRINTS" id="PR00038">
    <property type="entry name" value="HTHLUXR"/>
</dbReference>
<dbReference type="InterPro" id="IPR000792">
    <property type="entry name" value="Tscrpt_reg_LuxR_C"/>
</dbReference>
<dbReference type="InterPro" id="IPR016032">
    <property type="entry name" value="Sig_transdc_resp-reg_C-effctor"/>
</dbReference>
<name>A0A0K2ZQB2_9XANT</name>
<feature type="modified residue" description="4-aspartylphosphate" evidence="5">
    <location>
        <position position="75"/>
    </location>
</feature>
<keyword evidence="3" id="KW-0238">DNA-binding</keyword>
<evidence type="ECO:0000256" key="1">
    <source>
        <dbReference type="ARBA" id="ARBA00022553"/>
    </source>
</evidence>
<keyword evidence="1 5" id="KW-0597">Phosphoprotein</keyword>
<dbReference type="CDD" id="cd17535">
    <property type="entry name" value="REC_NarL-like"/>
    <property type="match status" value="1"/>
</dbReference>
<evidence type="ECO:0000256" key="2">
    <source>
        <dbReference type="ARBA" id="ARBA00023015"/>
    </source>
</evidence>
<dbReference type="Pfam" id="PF00072">
    <property type="entry name" value="Response_reg"/>
    <property type="match status" value="1"/>
</dbReference>
<dbReference type="Gene3D" id="3.40.50.2300">
    <property type="match status" value="1"/>
</dbReference>
<dbReference type="AlphaFoldDB" id="A0A0K2ZQB2"/>
<sequence>MFSRGGEERREIHGEDNGYRMKTRIVIAADRSIVLEGMVALLNNTPDIDVVGHAADGLECVQLVTRSQPDIVLMDVMLPGLNGIEATRRLLQRSPQSKAICIAASDAAANVRAVIDAGAKGYLARNSTFHELLRAIQQVSNDQLYISPGLSQSLVSEYRCPQGDAVSAYTLLTSREREIVQLLSEGLSTKEIAARLHISVKTIGTHREHIMLKLGMHGIAQLTRYAIREGLSPLDGGMATSRRADSDRQRLLSNCG</sequence>
<dbReference type="PROSITE" id="PS50043">
    <property type="entry name" value="HTH_LUXR_2"/>
    <property type="match status" value="1"/>
</dbReference>
<proteinExistence type="predicted"/>
<dbReference type="GO" id="GO:0003677">
    <property type="term" value="F:DNA binding"/>
    <property type="evidence" value="ECO:0007669"/>
    <property type="project" value="UniProtKB-KW"/>
</dbReference>
<dbReference type="SUPFAM" id="SSF46894">
    <property type="entry name" value="C-terminal effector domain of the bipartite response regulators"/>
    <property type="match status" value="1"/>
</dbReference>
<dbReference type="InterPro" id="IPR011006">
    <property type="entry name" value="CheY-like_superfamily"/>
</dbReference>
<accession>A0A0K2ZQB2</accession>
<gene>
    <name evidence="8" type="ORF">XTPLMG730_1163</name>
</gene>
<dbReference type="SUPFAM" id="SSF52172">
    <property type="entry name" value="CheY-like"/>
    <property type="match status" value="1"/>
</dbReference>
<dbReference type="Pfam" id="PF00196">
    <property type="entry name" value="GerE"/>
    <property type="match status" value="1"/>
</dbReference>
<feature type="domain" description="HTH luxR-type" evidence="6">
    <location>
        <begin position="165"/>
        <end position="230"/>
    </location>
</feature>
<keyword evidence="2" id="KW-0805">Transcription regulation</keyword>
<evidence type="ECO:0000313" key="9">
    <source>
        <dbReference type="Proteomes" id="UP000045978"/>
    </source>
</evidence>
<evidence type="ECO:0000256" key="4">
    <source>
        <dbReference type="ARBA" id="ARBA00023163"/>
    </source>
</evidence>
<dbReference type="SMART" id="SM00448">
    <property type="entry name" value="REC"/>
    <property type="match status" value="1"/>
</dbReference>
<dbReference type="PANTHER" id="PTHR43214:SF41">
    <property type="entry name" value="NITRATE_NITRITE RESPONSE REGULATOR PROTEIN NARP"/>
    <property type="match status" value="1"/>
</dbReference>
<dbReference type="PANTHER" id="PTHR43214">
    <property type="entry name" value="TWO-COMPONENT RESPONSE REGULATOR"/>
    <property type="match status" value="1"/>
</dbReference>
<organism evidence="8 9">
    <name type="scientific">Xanthomonas graminis pv. phlei</name>
    <dbReference type="NCBI Taxonomy" id="487906"/>
    <lineage>
        <taxon>Bacteria</taxon>
        <taxon>Pseudomonadati</taxon>
        <taxon>Pseudomonadota</taxon>
        <taxon>Gammaproteobacteria</taxon>
        <taxon>Lysobacterales</taxon>
        <taxon>Lysobacteraceae</taxon>
        <taxon>Xanthomonas</taxon>
        <taxon>Xanthomonas translucens group</taxon>
        <taxon>Xanthomonas graminis</taxon>
    </lineage>
</organism>
<dbReference type="Proteomes" id="UP000045978">
    <property type="component" value="Unassembled WGS sequence"/>
</dbReference>
<dbReference type="InterPro" id="IPR058245">
    <property type="entry name" value="NreC/VraR/RcsB-like_REC"/>
</dbReference>
<dbReference type="GO" id="GO:0006355">
    <property type="term" value="P:regulation of DNA-templated transcription"/>
    <property type="evidence" value="ECO:0007669"/>
    <property type="project" value="InterPro"/>
</dbReference>